<comment type="caution">
    <text evidence="3">The sequence shown here is derived from an EMBL/GenBank/DDBJ whole genome shotgun (WGS) entry which is preliminary data.</text>
</comment>
<protein>
    <recommendedName>
        <fullName evidence="5">SsDNA binding protein-like protein</fullName>
    </recommendedName>
</protein>
<dbReference type="GO" id="GO:0003697">
    <property type="term" value="F:single-stranded DNA binding"/>
    <property type="evidence" value="ECO:0007669"/>
    <property type="project" value="InterPro"/>
</dbReference>
<dbReference type="Proteomes" id="UP000481861">
    <property type="component" value="Unassembled WGS sequence"/>
</dbReference>
<dbReference type="AlphaFoldDB" id="A0A7C8I1D1"/>
<dbReference type="CDD" id="cd04496">
    <property type="entry name" value="SSB_OBF"/>
    <property type="match status" value="1"/>
</dbReference>
<dbReference type="PANTHER" id="PTHR10302">
    <property type="entry name" value="SINGLE-STRANDED DNA-BINDING PROTEIN"/>
    <property type="match status" value="1"/>
</dbReference>
<dbReference type="PANTHER" id="PTHR10302:SF0">
    <property type="entry name" value="SINGLE-STRANDED DNA-BINDING PROTEIN, MITOCHONDRIAL"/>
    <property type="match status" value="1"/>
</dbReference>
<evidence type="ECO:0000256" key="1">
    <source>
        <dbReference type="ARBA" id="ARBA00023125"/>
    </source>
</evidence>
<keyword evidence="4" id="KW-1185">Reference proteome</keyword>
<reference evidence="3 4" key="1">
    <citation type="submission" date="2020-01" db="EMBL/GenBank/DDBJ databases">
        <authorList>
            <consortium name="DOE Joint Genome Institute"/>
            <person name="Haridas S."/>
            <person name="Albert R."/>
            <person name="Binder M."/>
            <person name="Bloem J."/>
            <person name="Labutti K."/>
            <person name="Salamov A."/>
            <person name="Andreopoulos B."/>
            <person name="Baker S.E."/>
            <person name="Barry K."/>
            <person name="Bills G."/>
            <person name="Bluhm B.H."/>
            <person name="Cannon C."/>
            <person name="Castanera R."/>
            <person name="Culley D.E."/>
            <person name="Daum C."/>
            <person name="Ezra D."/>
            <person name="Gonzalez J.B."/>
            <person name="Henrissat B."/>
            <person name="Kuo A."/>
            <person name="Liang C."/>
            <person name="Lipzen A."/>
            <person name="Lutzoni F."/>
            <person name="Magnuson J."/>
            <person name="Mondo S."/>
            <person name="Nolan M."/>
            <person name="Ohm R."/>
            <person name="Pangilinan J."/>
            <person name="Park H.-J.H."/>
            <person name="Ramirez L."/>
            <person name="Alfaro M."/>
            <person name="Sun H."/>
            <person name="Tritt A."/>
            <person name="Yoshinaga Y."/>
            <person name="Zwiers L.-H.L."/>
            <person name="Turgeon B.G."/>
            <person name="Goodwin S.B."/>
            <person name="Spatafora J.W."/>
            <person name="Crous P.W."/>
            <person name="Grigoriev I.V."/>
        </authorList>
    </citation>
    <scope>NUCLEOTIDE SEQUENCE [LARGE SCALE GENOMIC DNA]</scope>
    <source>
        <strain evidence="3 4">CBS 611.86</strain>
    </source>
</reference>
<dbReference type="OrthoDB" id="1078367at2759"/>
<gene>
    <name evidence="3" type="ORF">BDV95DRAFT_584342</name>
</gene>
<accession>A0A7C8I1D1</accession>
<organism evidence="3 4">
    <name type="scientific">Massariosphaeria phaeospora</name>
    <dbReference type="NCBI Taxonomy" id="100035"/>
    <lineage>
        <taxon>Eukaryota</taxon>
        <taxon>Fungi</taxon>
        <taxon>Dikarya</taxon>
        <taxon>Ascomycota</taxon>
        <taxon>Pezizomycotina</taxon>
        <taxon>Dothideomycetes</taxon>
        <taxon>Pleosporomycetidae</taxon>
        <taxon>Pleosporales</taxon>
        <taxon>Pleosporales incertae sedis</taxon>
        <taxon>Massariosphaeria</taxon>
    </lineage>
</organism>
<dbReference type="InterPro" id="IPR000424">
    <property type="entry name" value="Primosome_PriB/ssb"/>
</dbReference>
<dbReference type="SUPFAM" id="SSF50249">
    <property type="entry name" value="Nucleic acid-binding proteins"/>
    <property type="match status" value="1"/>
</dbReference>
<dbReference type="Gene3D" id="2.40.50.140">
    <property type="entry name" value="Nucleic acid-binding proteins"/>
    <property type="match status" value="1"/>
</dbReference>
<evidence type="ECO:0000313" key="3">
    <source>
        <dbReference type="EMBL" id="KAF2866626.1"/>
    </source>
</evidence>
<dbReference type="PROSITE" id="PS50935">
    <property type="entry name" value="SSB"/>
    <property type="match status" value="1"/>
</dbReference>
<name>A0A7C8I1D1_9PLEO</name>
<proteinExistence type="predicted"/>
<dbReference type="GO" id="GO:0042645">
    <property type="term" value="C:mitochondrial nucleoid"/>
    <property type="evidence" value="ECO:0007669"/>
    <property type="project" value="TreeGrafter"/>
</dbReference>
<evidence type="ECO:0008006" key="5">
    <source>
        <dbReference type="Google" id="ProtNLM"/>
    </source>
</evidence>
<dbReference type="InterPro" id="IPR011344">
    <property type="entry name" value="ssDNA-bd"/>
</dbReference>
<sequence>MITPTTFRATSRIAAASASATRAFSSTPRAALARMSLVGRLGTAPEEVTISNDRTLVRYVLGTSYGRNEDKKTSWFRVASFVQGGQKEYLMNVPKGSLVHVDADARMETYTDNDGNKRSNLSLIARNFDVISRNRNEAAQETNDEGLVQDGAV</sequence>
<dbReference type="Pfam" id="PF00436">
    <property type="entry name" value="SSB"/>
    <property type="match status" value="1"/>
</dbReference>
<evidence type="ECO:0000256" key="2">
    <source>
        <dbReference type="PROSITE-ProRule" id="PRU00252"/>
    </source>
</evidence>
<evidence type="ECO:0000313" key="4">
    <source>
        <dbReference type="Proteomes" id="UP000481861"/>
    </source>
</evidence>
<dbReference type="GO" id="GO:0006264">
    <property type="term" value="P:mitochondrial DNA replication"/>
    <property type="evidence" value="ECO:0007669"/>
    <property type="project" value="TreeGrafter"/>
</dbReference>
<dbReference type="InterPro" id="IPR012340">
    <property type="entry name" value="NA-bd_OB-fold"/>
</dbReference>
<dbReference type="EMBL" id="JAADJZ010000027">
    <property type="protein sequence ID" value="KAF2866626.1"/>
    <property type="molecule type" value="Genomic_DNA"/>
</dbReference>
<keyword evidence="1 2" id="KW-0238">DNA-binding</keyword>